<protein>
    <submittedName>
        <fullName evidence="1">MBL fold metallo-hydrolase</fullName>
    </submittedName>
</protein>
<dbReference type="Gene3D" id="3.60.15.10">
    <property type="entry name" value="Ribonuclease Z/Hydroxyacylglutathione hydrolase-like"/>
    <property type="match status" value="1"/>
</dbReference>
<dbReference type="InterPro" id="IPR050114">
    <property type="entry name" value="UPF0173_UPF0282_UlaG_hydrolase"/>
</dbReference>
<evidence type="ECO:0000313" key="1">
    <source>
        <dbReference type="EMBL" id="GAA4727193.1"/>
    </source>
</evidence>
<keyword evidence="2" id="KW-1185">Reference proteome</keyword>
<gene>
    <name evidence="1" type="ORF">GCM10023216_17620</name>
</gene>
<proteinExistence type="predicted"/>
<reference evidence="2" key="1">
    <citation type="journal article" date="2019" name="Int. J. Syst. Evol. Microbiol.">
        <title>The Global Catalogue of Microorganisms (GCM) 10K type strain sequencing project: providing services to taxonomists for standard genome sequencing and annotation.</title>
        <authorList>
            <consortium name="The Broad Institute Genomics Platform"/>
            <consortium name="The Broad Institute Genome Sequencing Center for Infectious Disease"/>
            <person name="Wu L."/>
            <person name="Ma J."/>
        </authorList>
    </citation>
    <scope>NUCLEOTIDE SEQUENCE [LARGE SCALE GENOMIC DNA]</scope>
    <source>
        <strain evidence="2">JCM 18063</strain>
    </source>
</reference>
<dbReference type="Proteomes" id="UP001500956">
    <property type="component" value="Unassembled WGS sequence"/>
</dbReference>
<sequence length="217" mass="22943">MRLTSHGHACVRLDSTTTRVVVDPGGFSDVASALHGATAVLLTHQHPDHLDVEHVTAALHADPDLDVWGPAGALDLLDDVDAHRKHAVEPGDILRLGAAQVEVGGGRHAVIHPDVPVIANRTYTVELDGTTVHHPGDSLDVPGRDLDVLLLPVAAPWLRLADAMDAARAAGARSVVPVHDAILSTAGQGLVDRLLDTARVGGEYVYRRPRVGEAWTP</sequence>
<comment type="caution">
    <text evidence="1">The sequence shown here is derived from an EMBL/GenBank/DDBJ whole genome shotgun (WGS) entry which is preliminary data.</text>
</comment>
<dbReference type="PANTHER" id="PTHR43546">
    <property type="entry name" value="UPF0173 METAL-DEPENDENT HYDROLASE MJ1163-RELATED"/>
    <property type="match status" value="1"/>
</dbReference>
<dbReference type="RefSeq" id="WP_172149640.1">
    <property type="nucleotide sequence ID" value="NZ_BAABID010000008.1"/>
</dbReference>
<dbReference type="EMBL" id="BAABID010000008">
    <property type="protein sequence ID" value="GAA4727193.1"/>
    <property type="molecule type" value="Genomic_DNA"/>
</dbReference>
<name>A0ABP8YFP6_9MICO</name>
<dbReference type="PANTHER" id="PTHR43546:SF3">
    <property type="entry name" value="UPF0173 METAL-DEPENDENT HYDROLASE MJ1163"/>
    <property type="match status" value="1"/>
</dbReference>
<accession>A0ABP8YFP6</accession>
<dbReference type="InterPro" id="IPR036866">
    <property type="entry name" value="RibonucZ/Hydroxyglut_hydro"/>
</dbReference>
<dbReference type="SUPFAM" id="SSF56281">
    <property type="entry name" value="Metallo-hydrolase/oxidoreductase"/>
    <property type="match status" value="1"/>
</dbReference>
<evidence type="ECO:0000313" key="2">
    <source>
        <dbReference type="Proteomes" id="UP001500956"/>
    </source>
</evidence>
<dbReference type="Pfam" id="PF13483">
    <property type="entry name" value="Lactamase_B_3"/>
    <property type="match status" value="1"/>
</dbReference>
<organism evidence="1 2">
    <name type="scientific">Isoptericola chiayiensis</name>
    <dbReference type="NCBI Taxonomy" id="579446"/>
    <lineage>
        <taxon>Bacteria</taxon>
        <taxon>Bacillati</taxon>
        <taxon>Actinomycetota</taxon>
        <taxon>Actinomycetes</taxon>
        <taxon>Micrococcales</taxon>
        <taxon>Promicromonosporaceae</taxon>
        <taxon>Isoptericola</taxon>
    </lineage>
</organism>